<protein>
    <submittedName>
        <fullName evidence="2">Uncharacterized protein</fullName>
    </submittedName>
</protein>
<dbReference type="RefSeq" id="WP_186344977.1">
    <property type="nucleotide sequence ID" value="NZ_BMMR01000002.1"/>
</dbReference>
<evidence type="ECO:0000313" key="2">
    <source>
        <dbReference type="EMBL" id="MBC2959739.1"/>
    </source>
</evidence>
<evidence type="ECO:0000313" key="3">
    <source>
        <dbReference type="Proteomes" id="UP000604001"/>
    </source>
</evidence>
<reference evidence="2 3" key="1">
    <citation type="submission" date="2020-08" db="EMBL/GenBank/DDBJ databases">
        <title>novel species in genus Nocardioides.</title>
        <authorList>
            <person name="Zhang G."/>
        </authorList>
    </citation>
    <scope>NUCLEOTIDE SEQUENCE [LARGE SCALE GENOMIC DNA]</scope>
    <source>
        <strain evidence="2 3">SC8A-24</strain>
    </source>
</reference>
<organism evidence="2 3">
    <name type="scientific">Nocardioides deserti</name>
    <dbReference type="NCBI Taxonomy" id="1588644"/>
    <lineage>
        <taxon>Bacteria</taxon>
        <taxon>Bacillati</taxon>
        <taxon>Actinomycetota</taxon>
        <taxon>Actinomycetes</taxon>
        <taxon>Propionibacteriales</taxon>
        <taxon>Nocardioidaceae</taxon>
        <taxon>Nocardioides</taxon>
    </lineage>
</organism>
<dbReference type="EMBL" id="JACMYC010000002">
    <property type="protein sequence ID" value="MBC2959739.1"/>
    <property type="molecule type" value="Genomic_DNA"/>
</dbReference>
<sequence length="52" mass="6257">MNGDHHYLLEAEVRHRTTERLARVTEPRSRSRSSRRHQLATSLRRFADRLDD</sequence>
<dbReference type="Proteomes" id="UP000604001">
    <property type="component" value="Unassembled WGS sequence"/>
</dbReference>
<keyword evidence="3" id="KW-1185">Reference proteome</keyword>
<proteinExistence type="predicted"/>
<feature type="region of interest" description="Disordered" evidence="1">
    <location>
        <begin position="18"/>
        <end position="41"/>
    </location>
</feature>
<name>A0ABR6U6Z5_9ACTN</name>
<comment type="caution">
    <text evidence="2">The sequence shown here is derived from an EMBL/GenBank/DDBJ whole genome shotgun (WGS) entry which is preliminary data.</text>
</comment>
<feature type="compositionally biased region" description="Basic and acidic residues" evidence="1">
    <location>
        <begin position="18"/>
        <end position="29"/>
    </location>
</feature>
<evidence type="ECO:0000256" key="1">
    <source>
        <dbReference type="SAM" id="MobiDB-lite"/>
    </source>
</evidence>
<accession>A0ABR6U6Z5</accession>
<gene>
    <name evidence="2" type="ORF">H7344_05455</name>
</gene>